<feature type="compositionally biased region" description="Polar residues" evidence="1">
    <location>
        <begin position="420"/>
        <end position="451"/>
    </location>
</feature>
<dbReference type="AlphaFoldDB" id="A0A8H8CHM3"/>
<sequence>MIFSPLISTSWKREEDFMHMKMTYLLARIRIGILEVTRPGPGVADESTLNAIQRELEFITMNHGIASILGLAVPTPFFLQELLWTHGLAINAINCLFDDFSEEESRTMIKQFDPEGIFSWWTEGGQIPSFTDLDGLISSTMTKFQLAQLVQSGLLPHQGPFRHSKYAKVYLPPGLPIHRFLFEKGLANESTTGSDAADAEAKVANSNSSPTKSGEILGVASKTILKSCFANRRDITSNSAIADSADCTPGAIEPGIGDTDIDMGDLSVAERSPEMSATYPAGSAPGNLGQNSTDNDKQTSKTSVPAQEGTCQISKTMLFQLLADITRVESLTEAAMSRKLEALRRSIWYLGAYKRLNQHAVVSGKSPYFKAMNNSNPFDTQIEPEGKDNEEASSDIDDGIGRIITGQSSDSDSEIEDTAESSQSESDLTQSDSAGSQWSSDHSASPSSQEMEMTGDYEPPMEEDLGLPFSMHYSTLRGTRRL</sequence>
<evidence type="ECO:0000256" key="1">
    <source>
        <dbReference type="SAM" id="MobiDB-lite"/>
    </source>
</evidence>
<feature type="compositionally biased region" description="Acidic residues" evidence="1">
    <location>
        <begin position="453"/>
        <end position="465"/>
    </location>
</feature>
<evidence type="ECO:0000313" key="2">
    <source>
        <dbReference type="EMBL" id="KAG5165828.1"/>
    </source>
</evidence>
<proteinExistence type="predicted"/>
<dbReference type="OrthoDB" id="10672028at2759"/>
<feature type="region of interest" description="Disordered" evidence="1">
    <location>
        <begin position="191"/>
        <end position="212"/>
    </location>
</feature>
<protein>
    <submittedName>
        <fullName evidence="2">Uncharacterized protein</fullName>
    </submittedName>
</protein>
<gene>
    <name evidence="2" type="ORF">JR316_009414</name>
</gene>
<feature type="compositionally biased region" description="Polar residues" evidence="1">
    <location>
        <begin position="472"/>
        <end position="482"/>
    </location>
</feature>
<reference evidence="2" key="1">
    <citation type="submission" date="2021-02" db="EMBL/GenBank/DDBJ databases">
        <title>Psilocybe cubensis genome.</title>
        <authorList>
            <person name="Mckernan K.J."/>
            <person name="Crawford S."/>
            <person name="Trippe A."/>
            <person name="Kane L.T."/>
            <person name="Mclaughlin S."/>
        </authorList>
    </citation>
    <scope>NUCLEOTIDE SEQUENCE [LARGE SCALE GENOMIC DNA]</scope>
    <source>
        <strain evidence="2">MGC-MH-2018</strain>
    </source>
</reference>
<organism evidence="2">
    <name type="scientific">Psilocybe cubensis</name>
    <name type="common">Psychedelic mushroom</name>
    <name type="synonym">Stropharia cubensis</name>
    <dbReference type="NCBI Taxonomy" id="181762"/>
    <lineage>
        <taxon>Eukaryota</taxon>
        <taxon>Fungi</taxon>
        <taxon>Dikarya</taxon>
        <taxon>Basidiomycota</taxon>
        <taxon>Agaricomycotina</taxon>
        <taxon>Agaricomycetes</taxon>
        <taxon>Agaricomycetidae</taxon>
        <taxon>Agaricales</taxon>
        <taxon>Agaricineae</taxon>
        <taxon>Strophariaceae</taxon>
        <taxon>Psilocybe</taxon>
    </lineage>
</organism>
<feature type="region of interest" description="Disordered" evidence="1">
    <location>
        <begin position="273"/>
        <end position="307"/>
    </location>
</feature>
<accession>A0A8H8CHM3</accession>
<name>A0A8H8CHM3_PSICU</name>
<feature type="region of interest" description="Disordered" evidence="1">
    <location>
        <begin position="373"/>
        <end position="482"/>
    </location>
</feature>
<comment type="caution">
    <text evidence="2">The sequence shown here is derived from an EMBL/GenBank/DDBJ whole genome shotgun (WGS) entry which is preliminary data.</text>
</comment>
<dbReference type="EMBL" id="JAFIQS010000009">
    <property type="protein sequence ID" value="KAG5165828.1"/>
    <property type="molecule type" value="Genomic_DNA"/>
</dbReference>